<keyword evidence="6 8" id="KW-1133">Transmembrane helix</keyword>
<feature type="transmembrane region" description="Helical" evidence="9">
    <location>
        <begin position="398"/>
        <end position="414"/>
    </location>
</feature>
<evidence type="ECO:0000313" key="11">
    <source>
        <dbReference type="Proteomes" id="UP000006362"/>
    </source>
</evidence>
<keyword evidence="5 8" id="KW-0812">Transmembrane</keyword>
<keyword evidence="3 8" id="KW-0813">Transport</keyword>
<evidence type="ECO:0000256" key="6">
    <source>
        <dbReference type="ARBA" id="ARBA00022989"/>
    </source>
</evidence>
<evidence type="ECO:0000313" key="10">
    <source>
        <dbReference type="EMBL" id="ADU96999.1"/>
    </source>
</evidence>
<dbReference type="GO" id="GO:0005886">
    <property type="term" value="C:plasma membrane"/>
    <property type="evidence" value="ECO:0007669"/>
    <property type="project" value="UniProtKB-SubCell"/>
</dbReference>
<accession>E8T2A4</accession>
<feature type="transmembrane region" description="Helical" evidence="9">
    <location>
        <begin position="184"/>
        <end position="202"/>
    </location>
</feature>
<comment type="subcellular location">
    <subcellularLocation>
        <location evidence="1 8">Cell membrane</location>
        <topology evidence="1 8">Multi-pass membrane protein</topology>
    </subcellularLocation>
</comment>
<feature type="transmembrane region" description="Helical" evidence="9">
    <location>
        <begin position="359"/>
        <end position="386"/>
    </location>
</feature>
<dbReference type="InterPro" id="IPR045018">
    <property type="entry name" value="Azg-like"/>
</dbReference>
<dbReference type="InterPro" id="IPR006043">
    <property type="entry name" value="NCS2"/>
</dbReference>
<evidence type="ECO:0000256" key="9">
    <source>
        <dbReference type="SAM" id="Phobius"/>
    </source>
</evidence>
<dbReference type="KEGG" id="tam:Theam_1032"/>
<feature type="transmembrane region" description="Helical" evidence="9">
    <location>
        <begin position="161"/>
        <end position="177"/>
    </location>
</feature>
<dbReference type="STRING" id="648996.Theam_1032"/>
<protein>
    <submittedName>
        <fullName evidence="10">Xanthine/uracil/vitamin C permease</fullName>
    </submittedName>
</protein>
<dbReference type="PIRSF" id="PIRSF005353">
    <property type="entry name" value="PbuG"/>
    <property type="match status" value="1"/>
</dbReference>
<keyword evidence="11" id="KW-1185">Reference proteome</keyword>
<evidence type="ECO:0000256" key="8">
    <source>
        <dbReference type="PIRNR" id="PIRNR005353"/>
    </source>
</evidence>
<name>E8T2A4_THEA1</name>
<feature type="transmembrane region" description="Helical" evidence="9">
    <location>
        <begin position="92"/>
        <end position="110"/>
    </location>
</feature>
<dbReference type="Pfam" id="PF00860">
    <property type="entry name" value="Xan_ur_permease"/>
    <property type="match status" value="1"/>
</dbReference>
<gene>
    <name evidence="10" type="ordered locus">Theam_1032</name>
</gene>
<dbReference type="RefSeq" id="WP_013537785.1">
    <property type="nucleotide sequence ID" value="NC_014926.1"/>
</dbReference>
<dbReference type="Proteomes" id="UP000006362">
    <property type="component" value="Chromosome"/>
</dbReference>
<dbReference type="AlphaFoldDB" id="E8T2A4"/>
<evidence type="ECO:0000256" key="4">
    <source>
        <dbReference type="ARBA" id="ARBA00022475"/>
    </source>
</evidence>
<dbReference type="eggNOG" id="COG2252">
    <property type="taxonomic scope" value="Bacteria"/>
</dbReference>
<evidence type="ECO:0000256" key="7">
    <source>
        <dbReference type="ARBA" id="ARBA00023136"/>
    </source>
</evidence>
<dbReference type="GO" id="GO:0005345">
    <property type="term" value="F:purine nucleobase transmembrane transporter activity"/>
    <property type="evidence" value="ECO:0007669"/>
    <property type="project" value="TreeGrafter"/>
</dbReference>
<reference evidence="10" key="1">
    <citation type="submission" date="2011-01" db="EMBL/GenBank/DDBJ databases">
        <title>Complete sequence of chromosome of Thermovibrio ammonificans HB-1.</title>
        <authorList>
            <consortium name="US DOE Joint Genome Institute"/>
            <person name="Lucas S."/>
            <person name="Copeland A."/>
            <person name="Lapidus A."/>
            <person name="Cheng J.-F."/>
            <person name="Goodwin L."/>
            <person name="Pitluck S."/>
            <person name="Davenport K."/>
            <person name="Detter J.C."/>
            <person name="Han C."/>
            <person name="Tapia R."/>
            <person name="Land M."/>
            <person name="Hauser L."/>
            <person name="Kyrpides N."/>
            <person name="Ivanova N."/>
            <person name="Ovchinnikova G."/>
            <person name="Vetriani C."/>
            <person name="Woyke T."/>
        </authorList>
    </citation>
    <scope>NUCLEOTIDE SEQUENCE [LARGE SCALE GENOMIC DNA]</scope>
    <source>
        <strain evidence="10">HB-1</strain>
    </source>
</reference>
<dbReference type="PANTHER" id="PTHR43337:SF1">
    <property type="entry name" value="XANTHINE_URACIL PERMEASE C887.17-RELATED"/>
    <property type="match status" value="1"/>
</dbReference>
<feature type="transmembrane region" description="Helical" evidence="9">
    <location>
        <begin position="122"/>
        <end position="141"/>
    </location>
</feature>
<organism evidence="10 11">
    <name type="scientific">Thermovibrio ammonificans (strain DSM 15698 / JCM 12110 / HB-1)</name>
    <dbReference type="NCBI Taxonomy" id="648996"/>
    <lineage>
        <taxon>Bacteria</taxon>
        <taxon>Pseudomonadati</taxon>
        <taxon>Aquificota</taxon>
        <taxon>Aquificia</taxon>
        <taxon>Desulfurobacteriales</taxon>
        <taxon>Desulfurobacteriaceae</taxon>
        <taxon>Thermovibrio</taxon>
    </lineage>
</organism>
<dbReference type="EMBL" id="CP002444">
    <property type="protein sequence ID" value="ADU96999.1"/>
    <property type="molecule type" value="Genomic_DNA"/>
</dbReference>
<keyword evidence="4 8" id="KW-1003">Cell membrane</keyword>
<keyword evidence="7 8" id="KW-0472">Membrane</keyword>
<evidence type="ECO:0000256" key="2">
    <source>
        <dbReference type="ARBA" id="ARBA00005697"/>
    </source>
</evidence>
<dbReference type="PANTHER" id="PTHR43337">
    <property type="entry name" value="XANTHINE/URACIL PERMEASE C887.17-RELATED"/>
    <property type="match status" value="1"/>
</dbReference>
<feature type="transmembrane region" description="Helical" evidence="9">
    <location>
        <begin position="12"/>
        <end position="34"/>
    </location>
</feature>
<evidence type="ECO:0000256" key="3">
    <source>
        <dbReference type="ARBA" id="ARBA00022448"/>
    </source>
</evidence>
<feature type="transmembrane region" description="Helical" evidence="9">
    <location>
        <begin position="305"/>
        <end position="324"/>
    </location>
</feature>
<feature type="transmembrane region" description="Helical" evidence="9">
    <location>
        <begin position="40"/>
        <end position="59"/>
    </location>
</feature>
<comment type="similarity">
    <text evidence="2 8">Belongs to the nucleobase:cation symporter-2 (NCS2) (TC 2.A.40) family. Azg-like subfamily.</text>
</comment>
<dbReference type="HOGENOM" id="CLU_024508_0_1_0"/>
<feature type="transmembrane region" description="Helical" evidence="9">
    <location>
        <begin position="330"/>
        <end position="347"/>
    </location>
</feature>
<dbReference type="InterPro" id="IPR026033">
    <property type="entry name" value="Azg-like_bact_archaea"/>
</dbReference>
<evidence type="ECO:0000256" key="1">
    <source>
        <dbReference type="ARBA" id="ARBA00004651"/>
    </source>
</evidence>
<feature type="transmembrane region" description="Helical" evidence="9">
    <location>
        <begin position="66"/>
        <end position="86"/>
    </location>
</feature>
<evidence type="ECO:0000256" key="5">
    <source>
        <dbReference type="ARBA" id="ARBA00022692"/>
    </source>
</evidence>
<proteinExistence type="inferred from homology"/>
<sequence length="415" mass="43774">MEREELKREVLAGLTTFFTMSYILVVNPAILSAAGMPKEGVIFATAVSAAIATFLMGVYAKLPFALAPGMGLNAYFAYTVCGQMGIPWQTALAAVFLEGVIFLVLALFGARRAIFRSIPRSLAYAISAGIGLFIALIGLKNAGIVTYSKATLLQLGNLKEPQAVITLLSLILITLLVKKGVKGSLLIGIGFATALAAALGMVKAPHAVFGFPHPETAFKLSFHQIFSLQIVPVITAFLLVDVFDTVGTLSALCTRLGIELHDKRVGRALTCDAVGTTVGGLLGTSTVTTYVESASGVAAGGKTGLTAVTVAVLFALSLFLYPLISVVPEFATSAVLIFVGYFMVESLKNVEWSDVTEALPAFVTLIGIPLTFSISDGMGLGFITYTAVKLLSGKFKDLNYIIILISLIFAAKFFA</sequence>